<evidence type="ECO:0000313" key="2">
    <source>
        <dbReference type="Proteomes" id="UP000431533"/>
    </source>
</evidence>
<sequence length="116" mass="13248">MASNRWRRESEILVLSYLNLNIDAFRNEATRQESIQAAAAHLTEKMEMEYDAGHISKKLGRLWNRYGPLESETMNILIREDKKKAGLLEEVGARARAIRSARKQVTPNAVFNSSKS</sequence>
<organism evidence="1 2">
    <name type="scientific">Lachnellula hyalina</name>
    <dbReference type="NCBI Taxonomy" id="1316788"/>
    <lineage>
        <taxon>Eukaryota</taxon>
        <taxon>Fungi</taxon>
        <taxon>Dikarya</taxon>
        <taxon>Ascomycota</taxon>
        <taxon>Pezizomycotina</taxon>
        <taxon>Leotiomycetes</taxon>
        <taxon>Helotiales</taxon>
        <taxon>Lachnaceae</taxon>
        <taxon>Lachnellula</taxon>
    </lineage>
</organism>
<protein>
    <submittedName>
        <fullName evidence="1">Uncharacterized protein</fullName>
    </submittedName>
</protein>
<dbReference type="Proteomes" id="UP000431533">
    <property type="component" value="Unassembled WGS sequence"/>
</dbReference>
<dbReference type="AlphaFoldDB" id="A0A8H8U0A6"/>
<proteinExistence type="predicted"/>
<dbReference type="RefSeq" id="XP_031007867.1">
    <property type="nucleotide sequence ID" value="XM_031147466.1"/>
</dbReference>
<keyword evidence="2" id="KW-1185">Reference proteome</keyword>
<accession>A0A8H8U0A6</accession>
<reference evidence="1 2" key="1">
    <citation type="submission" date="2018-05" db="EMBL/GenBank/DDBJ databases">
        <title>Genome sequencing and assembly of the regulated plant pathogen Lachnellula willkommii and related sister species for the development of diagnostic species identification markers.</title>
        <authorList>
            <person name="Giroux E."/>
            <person name="Bilodeau G."/>
        </authorList>
    </citation>
    <scope>NUCLEOTIDE SEQUENCE [LARGE SCALE GENOMIC DNA]</scope>
    <source>
        <strain evidence="1 2">CBS 185.66</strain>
    </source>
</reference>
<name>A0A8H8U0A6_9HELO</name>
<gene>
    <name evidence="1" type="ORF">LHYA1_G002490</name>
</gene>
<dbReference type="GeneID" id="41982688"/>
<evidence type="ECO:0000313" key="1">
    <source>
        <dbReference type="EMBL" id="TVY29079.1"/>
    </source>
</evidence>
<comment type="caution">
    <text evidence="1">The sequence shown here is derived from an EMBL/GenBank/DDBJ whole genome shotgun (WGS) entry which is preliminary data.</text>
</comment>
<dbReference type="EMBL" id="QGMH01000022">
    <property type="protein sequence ID" value="TVY29079.1"/>
    <property type="molecule type" value="Genomic_DNA"/>
</dbReference>